<organism evidence="3">
    <name type="scientific">Neobodo designis</name>
    <name type="common">Flagellated protozoan</name>
    <name type="synonym">Bodo designis</name>
    <dbReference type="NCBI Taxonomy" id="312471"/>
    <lineage>
        <taxon>Eukaryota</taxon>
        <taxon>Discoba</taxon>
        <taxon>Euglenozoa</taxon>
        <taxon>Kinetoplastea</taxon>
        <taxon>Metakinetoplastina</taxon>
        <taxon>Neobodonida</taxon>
        <taxon>Neobodo</taxon>
    </lineage>
</organism>
<feature type="signal peptide" evidence="2">
    <location>
        <begin position="1"/>
        <end position="18"/>
    </location>
</feature>
<keyword evidence="2" id="KW-0732">Signal</keyword>
<evidence type="ECO:0000256" key="2">
    <source>
        <dbReference type="SAM" id="SignalP"/>
    </source>
</evidence>
<dbReference type="AlphaFoldDB" id="A0A7S1KW92"/>
<evidence type="ECO:0000313" key="3">
    <source>
        <dbReference type="EMBL" id="CAD9087800.1"/>
    </source>
</evidence>
<proteinExistence type="predicted"/>
<feature type="chain" id="PRO_5030940846" evidence="2">
    <location>
        <begin position="19"/>
        <end position="563"/>
    </location>
</feature>
<accession>A0A7S1KW92</accession>
<reference evidence="3" key="1">
    <citation type="submission" date="2021-01" db="EMBL/GenBank/DDBJ databases">
        <authorList>
            <person name="Corre E."/>
            <person name="Pelletier E."/>
            <person name="Niang G."/>
            <person name="Scheremetjew M."/>
            <person name="Finn R."/>
            <person name="Kale V."/>
            <person name="Holt S."/>
            <person name="Cochrane G."/>
            <person name="Meng A."/>
            <person name="Brown T."/>
            <person name="Cohen L."/>
        </authorList>
    </citation>
    <scope>NUCLEOTIDE SEQUENCE</scope>
    <source>
        <strain evidence="3">CCAP 1951/1</strain>
    </source>
</reference>
<dbReference type="EMBL" id="HBGF01000177">
    <property type="protein sequence ID" value="CAD9087800.1"/>
    <property type="molecule type" value="Transcribed_RNA"/>
</dbReference>
<feature type="region of interest" description="Disordered" evidence="1">
    <location>
        <begin position="120"/>
        <end position="141"/>
    </location>
</feature>
<gene>
    <name evidence="3" type="ORF">NDES1114_LOCUS118</name>
</gene>
<sequence>MAGTRAVVTVVAAVLTCAVLVGPGLFGTEPPVPTTVHAPSTVSVPTPPVGTGDILNLETRTTASSPTGAFDSPAKVPPPVPKVDSAAVLPPITEQLSAVEKGLPLLKVQNFHFQRALKRSTPDDVRPHHRPYEPPRTDVPLQVSCPSTIRSDHFCVPNLGRDWDAGRGDRVFPVSYTLPLDEYAAEPPRAKTKDASIIVPRDKSTYKFTSHTDYIAEYASSYYCLTFKKGGWDTLRHYEVIAAGCMPYMIDLEYIPAATMAHYPKALVLEARRLPGVHFDCKRITVVIDHKVFPKARYFELLAQVMAHAREHMTTVAAARYALGAIGLSPDGATKPRVLIVNKVQKGAPLRAQGNYNSWSLFHGLRTLLGANAVDSHVIGFLYQQPLEVMQKQRPQLYGRGFGYAYKLKRLPDDAINRSDIGDQLRRGRFDAVFYVDPFSASIPRRKNAFWYYDDAASALPKSRIVFVHAPDIPYPNPGTIGYDVARLYRMGTVLQREIPDCKFYAPPAEDREAEAMKRCVWYHNANCFDDVNVAPTVERVPALKARGDYIWEWPEAGAGRYA</sequence>
<name>A0A7S1KW92_NEODS</name>
<feature type="compositionally biased region" description="Basic and acidic residues" evidence="1">
    <location>
        <begin position="120"/>
        <end position="136"/>
    </location>
</feature>
<evidence type="ECO:0000256" key="1">
    <source>
        <dbReference type="SAM" id="MobiDB-lite"/>
    </source>
</evidence>
<protein>
    <submittedName>
        <fullName evidence="3">Uncharacterized protein</fullName>
    </submittedName>
</protein>